<dbReference type="PANTHER" id="PTHR39339">
    <property type="entry name" value="SLR1444 PROTEIN"/>
    <property type="match status" value="1"/>
</dbReference>
<dbReference type="Pfam" id="PF05235">
    <property type="entry name" value="CHAD"/>
    <property type="match status" value="1"/>
</dbReference>
<accession>E6QRP1</accession>
<dbReference type="AlphaFoldDB" id="E6QRP1"/>
<comment type="caution">
    <text evidence="2">The sequence shown here is derived from an EMBL/GenBank/DDBJ whole genome shotgun (WGS) entry which is preliminary data.</text>
</comment>
<feature type="domain" description="CHAD" evidence="1">
    <location>
        <begin position="18"/>
        <end position="314"/>
    </location>
</feature>
<dbReference type="EMBL" id="CABR01000056">
    <property type="protein sequence ID" value="CBI09913.1"/>
    <property type="molecule type" value="Genomic_DNA"/>
</dbReference>
<dbReference type="InterPro" id="IPR038186">
    <property type="entry name" value="CHAD_dom_sf"/>
</dbReference>
<dbReference type="PROSITE" id="PS51708">
    <property type="entry name" value="CHAD"/>
    <property type="match status" value="1"/>
</dbReference>
<dbReference type="SMART" id="SM00880">
    <property type="entry name" value="CHAD"/>
    <property type="match status" value="1"/>
</dbReference>
<protein>
    <recommendedName>
        <fullName evidence="1">CHAD domain-containing protein</fullName>
    </recommendedName>
</protein>
<proteinExistence type="predicted"/>
<sequence length="321" mass="37455">MALPRVGASRLNFNFSASMRTDEAARAIMQQLLVMMNTAVVCVQTGVDPECLHNFRIAVRRQHALLGQLRGVIPQRNKQQLSRGFAWLNEVTGRTRDLDIYLYMLEAHKIKLASAVYDDLALLREFLQHQRQLAHRQLVRQLKSLRYTKLIANWVAYLASPLPVRSKLPHAQRPLSDFANERIWHMLRRVRKQGNAIQADSPPQDLHALRKSCKKLRYLIEFFQSSYPATAIKRLLNVLALLQDVLGEYQDLQVQQAFVVTFQQQAPARTPMMQRTLDAVDLMRDKLEKRKIKLRKSFRRHFSGFMEARQQKIFKQLFKPE</sequence>
<evidence type="ECO:0000313" key="2">
    <source>
        <dbReference type="EMBL" id="CBI09913.1"/>
    </source>
</evidence>
<gene>
    <name evidence="2" type="ORF">CARN7_0662</name>
</gene>
<reference evidence="2" key="1">
    <citation type="submission" date="2009-10" db="EMBL/GenBank/DDBJ databases">
        <title>Diversity of trophic interactions inside an arsenic-rich microbial ecosystem.</title>
        <authorList>
            <person name="Bertin P.N."/>
            <person name="Heinrich-Salmeron A."/>
            <person name="Pelletier E."/>
            <person name="Goulhen-Chollet F."/>
            <person name="Arsene-Ploetze F."/>
            <person name="Gallien S."/>
            <person name="Calteau A."/>
            <person name="Vallenet D."/>
            <person name="Casiot C."/>
            <person name="Chane-Woon-Ming B."/>
            <person name="Giloteaux L."/>
            <person name="Barakat M."/>
            <person name="Bonnefoy V."/>
            <person name="Bruneel O."/>
            <person name="Chandler M."/>
            <person name="Cleiss J."/>
            <person name="Duran R."/>
            <person name="Elbaz-Poulichet F."/>
            <person name="Fonknechten N."/>
            <person name="Lauga B."/>
            <person name="Mornico D."/>
            <person name="Ortet P."/>
            <person name="Schaeffer C."/>
            <person name="Siguier P."/>
            <person name="Alexander Thil Smith A."/>
            <person name="Van Dorsselaer A."/>
            <person name="Weissenbach J."/>
            <person name="Medigue C."/>
            <person name="Le Paslier D."/>
        </authorList>
    </citation>
    <scope>NUCLEOTIDE SEQUENCE</scope>
</reference>
<evidence type="ECO:0000259" key="1">
    <source>
        <dbReference type="PROSITE" id="PS51708"/>
    </source>
</evidence>
<name>E6QRP1_9ZZZZ</name>
<dbReference type="InterPro" id="IPR007899">
    <property type="entry name" value="CHAD_dom"/>
</dbReference>
<dbReference type="PANTHER" id="PTHR39339:SF1">
    <property type="entry name" value="CHAD DOMAIN-CONTAINING PROTEIN"/>
    <property type="match status" value="1"/>
</dbReference>
<organism evidence="2">
    <name type="scientific">mine drainage metagenome</name>
    <dbReference type="NCBI Taxonomy" id="410659"/>
    <lineage>
        <taxon>unclassified sequences</taxon>
        <taxon>metagenomes</taxon>
        <taxon>ecological metagenomes</taxon>
    </lineage>
</organism>
<dbReference type="Gene3D" id="1.40.20.10">
    <property type="entry name" value="CHAD domain"/>
    <property type="match status" value="1"/>
</dbReference>